<sequence length="153" mass="18325">MNVDVWHIRKRHYDDGNAKNVVLQESEKFKSETYLQKLDNLFEKPSSRLETYSKISFLLGFLVDFLLREDSKIRKPAQLFSPEDIEFKFADEMVHFKHSMQINRKFKMNSTYLVSGFIRLFSNNLLQSMFQRYNSIKNIHVFNINAPEESFRN</sequence>
<protein>
    <submittedName>
        <fullName evidence="1">Uncharacterized protein</fullName>
    </submittedName>
</protein>
<dbReference type="EMBL" id="BMAO01009680">
    <property type="protein sequence ID" value="GFR32592.1"/>
    <property type="molecule type" value="Genomic_DNA"/>
</dbReference>
<reference evidence="1" key="1">
    <citation type="submission" date="2020-07" db="EMBL/GenBank/DDBJ databases">
        <title>Multicomponent nature underlies the extraordinary mechanical properties of spider dragline silk.</title>
        <authorList>
            <person name="Kono N."/>
            <person name="Nakamura H."/>
            <person name="Mori M."/>
            <person name="Yoshida Y."/>
            <person name="Ohtoshi R."/>
            <person name="Malay A.D."/>
            <person name="Moran D.A.P."/>
            <person name="Tomita M."/>
            <person name="Numata K."/>
            <person name="Arakawa K."/>
        </authorList>
    </citation>
    <scope>NUCLEOTIDE SEQUENCE</scope>
</reference>
<proteinExistence type="predicted"/>
<accession>A0A8X6M5A9</accession>
<comment type="caution">
    <text evidence="1">The sequence shown here is derived from an EMBL/GenBank/DDBJ whole genome shotgun (WGS) entry which is preliminary data.</text>
</comment>
<organism evidence="1 2">
    <name type="scientific">Trichonephila clavata</name>
    <name type="common">Joro spider</name>
    <name type="synonym">Nephila clavata</name>
    <dbReference type="NCBI Taxonomy" id="2740835"/>
    <lineage>
        <taxon>Eukaryota</taxon>
        <taxon>Metazoa</taxon>
        <taxon>Ecdysozoa</taxon>
        <taxon>Arthropoda</taxon>
        <taxon>Chelicerata</taxon>
        <taxon>Arachnida</taxon>
        <taxon>Araneae</taxon>
        <taxon>Araneomorphae</taxon>
        <taxon>Entelegynae</taxon>
        <taxon>Araneoidea</taxon>
        <taxon>Nephilidae</taxon>
        <taxon>Trichonephila</taxon>
    </lineage>
</organism>
<dbReference type="Proteomes" id="UP000887116">
    <property type="component" value="Unassembled WGS sequence"/>
</dbReference>
<name>A0A8X6M5A9_TRICU</name>
<keyword evidence="2" id="KW-1185">Reference proteome</keyword>
<evidence type="ECO:0000313" key="1">
    <source>
        <dbReference type="EMBL" id="GFR32592.1"/>
    </source>
</evidence>
<gene>
    <name evidence="1" type="ORF">TNCT_295571</name>
</gene>
<dbReference type="AlphaFoldDB" id="A0A8X6M5A9"/>
<evidence type="ECO:0000313" key="2">
    <source>
        <dbReference type="Proteomes" id="UP000887116"/>
    </source>
</evidence>